<dbReference type="PANTHER" id="PTHR34385:SF1">
    <property type="entry name" value="PEPTIDOGLYCAN L-ALANYL-D-GLUTAMATE ENDOPEPTIDASE CWLK"/>
    <property type="match status" value="1"/>
</dbReference>
<dbReference type="EMBL" id="LDOV01000005">
    <property type="protein sequence ID" value="KLV02596.1"/>
    <property type="molecule type" value="Genomic_DNA"/>
</dbReference>
<dbReference type="CDD" id="cd14847">
    <property type="entry name" value="DD-carboxypeptidase_like"/>
    <property type="match status" value="1"/>
</dbReference>
<dbReference type="SUPFAM" id="SSF55166">
    <property type="entry name" value="Hedgehog/DD-peptidase"/>
    <property type="match status" value="1"/>
</dbReference>
<dbReference type="PANTHER" id="PTHR34385">
    <property type="entry name" value="D-ALANYL-D-ALANINE CARBOXYPEPTIDASE"/>
    <property type="match status" value="1"/>
</dbReference>
<feature type="region of interest" description="Disordered" evidence="1">
    <location>
        <begin position="1"/>
        <end position="21"/>
    </location>
</feature>
<proteinExistence type="predicted"/>
<dbReference type="RefSeq" id="WP_047872853.1">
    <property type="nucleotide sequence ID" value="NZ_BMYC01000007.1"/>
</dbReference>
<dbReference type="InterPro" id="IPR052179">
    <property type="entry name" value="DD-CPase-like"/>
</dbReference>
<name>A0A0J1GSG5_9GAMM</name>
<comment type="caution">
    <text evidence="3">The sequence shown here is derived from an EMBL/GenBank/DDBJ whole genome shotgun (WGS) entry which is preliminary data.</text>
</comment>
<evidence type="ECO:0000259" key="2">
    <source>
        <dbReference type="Pfam" id="PF02557"/>
    </source>
</evidence>
<dbReference type="InterPro" id="IPR009045">
    <property type="entry name" value="Zn_M74/Hedgehog-like"/>
</dbReference>
<accession>A0A0J1GSG5</accession>
<dbReference type="GO" id="GO:0006508">
    <property type="term" value="P:proteolysis"/>
    <property type="evidence" value="ECO:0007669"/>
    <property type="project" value="InterPro"/>
</dbReference>
<gene>
    <name evidence="3" type="ORF">ABT58_02855</name>
</gene>
<protein>
    <submittedName>
        <fullName evidence="3">Peptidase M15</fullName>
    </submittedName>
</protein>
<feature type="domain" description="D-alanyl-D-alanine carboxypeptidase-like core" evidence="2">
    <location>
        <begin position="35"/>
        <end position="189"/>
    </location>
</feature>
<organism evidence="3 4">
    <name type="scientific">Photobacterium aphoticum</name>
    <dbReference type="NCBI Taxonomy" id="754436"/>
    <lineage>
        <taxon>Bacteria</taxon>
        <taxon>Pseudomonadati</taxon>
        <taxon>Pseudomonadota</taxon>
        <taxon>Gammaproteobacteria</taxon>
        <taxon>Vibrionales</taxon>
        <taxon>Vibrionaceae</taxon>
        <taxon>Photobacterium</taxon>
    </lineage>
</organism>
<sequence>MTLQHPQHARPHTAEQLTGQDTSHLVVINPTNNQMVHADMAPAMLALQAAALETGFDMRLASAFRPFDRQLWIWNNKFTGQRPILDNHSQPLDPDTLTDLEKIHAILRWSALPGGSRHHWGTDVDVYAANCLPEGTSLQLEPWEYEAGGHQHAFAQWLHRTMPEFGFYLPYAEERQGVACEPWHISYYPISQHLLQQLTPDMLKRTLQATDIAGKSQILANLDTLYTRYIANVGEV</sequence>
<evidence type="ECO:0000313" key="4">
    <source>
        <dbReference type="Proteomes" id="UP000036426"/>
    </source>
</evidence>
<dbReference type="GO" id="GO:0008233">
    <property type="term" value="F:peptidase activity"/>
    <property type="evidence" value="ECO:0007669"/>
    <property type="project" value="InterPro"/>
</dbReference>
<dbReference type="PATRIC" id="fig|754436.4.peg.599"/>
<dbReference type="Proteomes" id="UP000036426">
    <property type="component" value="Unassembled WGS sequence"/>
</dbReference>
<reference evidence="3 4" key="1">
    <citation type="submission" date="2015-05" db="EMBL/GenBank/DDBJ databases">
        <title>Photobacterium galathea sp. nov.</title>
        <authorList>
            <person name="Machado H."/>
            <person name="Gram L."/>
        </authorList>
    </citation>
    <scope>NUCLEOTIDE SEQUENCE [LARGE SCALE GENOMIC DNA]</scope>
    <source>
        <strain evidence="3 4">DSM 25995</strain>
    </source>
</reference>
<dbReference type="AlphaFoldDB" id="A0A0J1GSG5"/>
<dbReference type="Gene3D" id="3.30.1380.10">
    <property type="match status" value="1"/>
</dbReference>
<evidence type="ECO:0000313" key="3">
    <source>
        <dbReference type="EMBL" id="KLV02596.1"/>
    </source>
</evidence>
<dbReference type="InterPro" id="IPR003709">
    <property type="entry name" value="VanY-like_core_dom"/>
</dbReference>
<evidence type="ECO:0000256" key="1">
    <source>
        <dbReference type="SAM" id="MobiDB-lite"/>
    </source>
</evidence>
<keyword evidence="4" id="KW-1185">Reference proteome</keyword>
<dbReference type="Pfam" id="PF02557">
    <property type="entry name" value="VanY"/>
    <property type="match status" value="1"/>
</dbReference>